<gene>
    <name evidence="1" type="ORF">HGMM_OP3C418</name>
</gene>
<organism evidence="1">
    <name type="scientific">Acetithermum autotrophicum</name>
    <dbReference type="NCBI Taxonomy" id="1446466"/>
    <lineage>
        <taxon>Bacteria</taxon>
        <taxon>Candidatus Bipolaricaulota</taxon>
        <taxon>Candidatus Acetithermum</taxon>
    </lineage>
</organism>
<protein>
    <submittedName>
        <fullName evidence="1">Hypothetical conserved protein</fullName>
    </submittedName>
</protein>
<dbReference type="SUPFAM" id="SSF143100">
    <property type="entry name" value="TTHA1013/TTHA0281-like"/>
    <property type="match status" value="1"/>
</dbReference>
<accession>H5SSX7</accession>
<dbReference type="InterPro" id="IPR035069">
    <property type="entry name" value="TTHA1013/TTHA0281-like"/>
</dbReference>
<dbReference type="Gene3D" id="3.30.160.620">
    <property type="match status" value="1"/>
</dbReference>
<reference evidence="1" key="2">
    <citation type="journal article" date="2012" name="PLoS ONE">
        <title>A Deeply Branching Thermophilic Bacterium with an Ancient Acetyl-CoA Pathway Dominates a Subsurface Ecosystem.</title>
        <authorList>
            <person name="Takami H."/>
            <person name="Noguchi H."/>
            <person name="Takaki Y."/>
            <person name="Uchiyama I."/>
            <person name="Toyoda A."/>
            <person name="Nishi S."/>
            <person name="Chee G.-J."/>
            <person name="Arai W."/>
            <person name="Nunoura T."/>
            <person name="Itoh T."/>
            <person name="Hattori M."/>
            <person name="Takai K."/>
        </authorList>
    </citation>
    <scope>NUCLEOTIDE SEQUENCE</scope>
</reference>
<sequence length="119" mass="13834">MPKRTQSHEILCPAPILTVLVIHDDGRFMAKCPELDLVTEMDTPQQALYAIVEMIREYAEDYRARESVFAASSNRAHHKPYVDRILACRDEWELWELIEVRHGRLHLPPGTKRTAKARL</sequence>
<reference evidence="1" key="1">
    <citation type="journal article" date="2005" name="Environ. Microbiol.">
        <title>Genetic and functional properties of uncultivated thermophilic crenarchaeotes from a subsurface gold mine as revealed by analysis of genome fragments.</title>
        <authorList>
            <person name="Nunoura T."/>
            <person name="Hirayama H."/>
            <person name="Takami H."/>
            <person name="Oida H."/>
            <person name="Nishi S."/>
            <person name="Shimamura S."/>
            <person name="Suzuki Y."/>
            <person name="Inagaki F."/>
            <person name="Takai K."/>
            <person name="Nealson K.H."/>
            <person name="Horikoshi K."/>
        </authorList>
    </citation>
    <scope>NUCLEOTIDE SEQUENCE</scope>
</reference>
<dbReference type="AlphaFoldDB" id="H5SSX7"/>
<name>H5SSX7_ACEAU</name>
<dbReference type="EMBL" id="AP011802">
    <property type="protein sequence ID" value="BAL59263.1"/>
    <property type="molecule type" value="Genomic_DNA"/>
</dbReference>
<dbReference type="InterPro" id="IPR035424">
    <property type="entry name" value="Antitoxin_RelB"/>
</dbReference>
<dbReference type="Pfam" id="PF12910">
    <property type="entry name" value="PHD_like"/>
    <property type="match status" value="1"/>
</dbReference>
<proteinExistence type="predicted"/>
<evidence type="ECO:0000313" key="1">
    <source>
        <dbReference type="EMBL" id="BAL59263.1"/>
    </source>
</evidence>